<protein>
    <submittedName>
        <fullName evidence="2">Uncharacterized protein</fullName>
    </submittedName>
</protein>
<dbReference type="Proteomes" id="UP000008063">
    <property type="component" value="Unassembled WGS sequence"/>
</dbReference>
<reference evidence="3" key="1">
    <citation type="journal article" date="2011" name="Science">
        <title>The plant cell wall-decomposing machinery underlies the functional diversity of forest fungi.</title>
        <authorList>
            <person name="Eastwood D.C."/>
            <person name="Floudas D."/>
            <person name="Binder M."/>
            <person name="Majcherczyk A."/>
            <person name="Schneider P."/>
            <person name="Aerts A."/>
            <person name="Asiegbu F.O."/>
            <person name="Baker S.E."/>
            <person name="Barry K."/>
            <person name="Bendiksby M."/>
            <person name="Blumentritt M."/>
            <person name="Coutinho P.M."/>
            <person name="Cullen D."/>
            <person name="de Vries R.P."/>
            <person name="Gathman A."/>
            <person name="Goodell B."/>
            <person name="Henrissat B."/>
            <person name="Ihrmark K."/>
            <person name="Kauserud H."/>
            <person name="Kohler A."/>
            <person name="LaButti K."/>
            <person name="Lapidus A."/>
            <person name="Lavin J.L."/>
            <person name="Lee Y.-H."/>
            <person name="Lindquist E."/>
            <person name="Lilly W."/>
            <person name="Lucas S."/>
            <person name="Morin E."/>
            <person name="Murat C."/>
            <person name="Oguiza J.A."/>
            <person name="Park J."/>
            <person name="Pisabarro A.G."/>
            <person name="Riley R."/>
            <person name="Rosling A."/>
            <person name="Salamov A."/>
            <person name="Schmidt O."/>
            <person name="Schmutz J."/>
            <person name="Skrede I."/>
            <person name="Stenlid J."/>
            <person name="Wiebenga A."/>
            <person name="Xie X."/>
            <person name="Kuees U."/>
            <person name="Hibbett D.S."/>
            <person name="Hoffmeister D."/>
            <person name="Hoegberg N."/>
            <person name="Martin F."/>
            <person name="Grigoriev I.V."/>
            <person name="Watkinson S.C."/>
        </authorList>
    </citation>
    <scope>NUCLEOTIDE SEQUENCE [LARGE SCALE GENOMIC DNA]</scope>
    <source>
        <strain evidence="3">strain S7.3</strain>
    </source>
</reference>
<organism evidence="3">
    <name type="scientific">Serpula lacrymans var. lacrymans (strain S7.3)</name>
    <name type="common">Dry rot fungus</name>
    <dbReference type="NCBI Taxonomy" id="936435"/>
    <lineage>
        <taxon>Eukaryota</taxon>
        <taxon>Fungi</taxon>
        <taxon>Dikarya</taxon>
        <taxon>Basidiomycota</taxon>
        <taxon>Agaricomycotina</taxon>
        <taxon>Agaricomycetes</taxon>
        <taxon>Agaricomycetidae</taxon>
        <taxon>Boletales</taxon>
        <taxon>Coniophorineae</taxon>
        <taxon>Serpulaceae</taxon>
        <taxon>Serpula</taxon>
    </lineage>
</organism>
<dbReference type="EMBL" id="GL945474">
    <property type="protein sequence ID" value="EGO04453.1"/>
    <property type="molecule type" value="Genomic_DNA"/>
</dbReference>
<keyword evidence="3" id="KW-1185">Reference proteome</keyword>
<gene>
    <name evidence="2" type="ORF">SERLA73DRAFT_148957</name>
</gene>
<dbReference type="AlphaFoldDB" id="F8PH69"/>
<feature type="chain" id="PRO_5003376528" evidence="1">
    <location>
        <begin position="21"/>
        <end position="157"/>
    </location>
</feature>
<keyword evidence="1" id="KW-0732">Signal</keyword>
<dbReference type="OrthoDB" id="2664589at2759"/>
<proteinExistence type="predicted"/>
<evidence type="ECO:0000313" key="3">
    <source>
        <dbReference type="Proteomes" id="UP000008063"/>
    </source>
</evidence>
<evidence type="ECO:0000256" key="1">
    <source>
        <dbReference type="SAM" id="SignalP"/>
    </source>
</evidence>
<accession>F8PH69</accession>
<evidence type="ECO:0000313" key="2">
    <source>
        <dbReference type="EMBL" id="EGO04453.1"/>
    </source>
</evidence>
<feature type="signal peptide" evidence="1">
    <location>
        <begin position="1"/>
        <end position="20"/>
    </location>
</feature>
<dbReference type="HOGENOM" id="CLU_1679010_0_0_1"/>
<sequence>MSRNRILMMSIFQALMGLEAGWQDANHQSLLIVLAGWEQYPVSDLQYKMPVRAMRSRIAKDTSSPKAKGVTGKVFENQDIDALTTKHNTSIKQIKALAGFHNIVKKSRAPNIFNVLVHAKALEINPDLPSGEKMHQEKLFCYVALYSHHILYSTRFS</sequence>
<dbReference type="InParanoid" id="F8PH69"/>
<name>F8PH69_SERL3</name>